<dbReference type="Proteomes" id="UP001241377">
    <property type="component" value="Unassembled WGS sequence"/>
</dbReference>
<gene>
    <name evidence="1" type="ORF">QFC19_008947</name>
</gene>
<evidence type="ECO:0000313" key="1">
    <source>
        <dbReference type="EMBL" id="KAJ9091833.1"/>
    </source>
</evidence>
<accession>A0ACC2UYB4</accession>
<protein>
    <submittedName>
        <fullName evidence="1">Uncharacterized protein</fullName>
    </submittedName>
</protein>
<dbReference type="EMBL" id="JASBWR010000143">
    <property type="protein sequence ID" value="KAJ9091833.1"/>
    <property type="molecule type" value="Genomic_DNA"/>
</dbReference>
<sequence length="364" mass="39454">MNGHRRNKPGPKLSLSGFFGGADSSGNAGARASPKISPSQLRPTRIIDANPPSEYTAEAITSYEGVPVLAVVRHEESSQKETAQHSASEDPSRPPSSLKPVKHIITFPIEPANRESIASLVKDLKQHPTAPVEIQCVEPGNRPRRALDDAEWHVLGELVDELSGFGNSVDKGETTPNRSIIIAGLLPPPLHPSYHSTRLHTAHPYSDVYLPRLTELSLNAQVYLKLLPPILDDVVLDSVEGQQPQGNSGDSSEKTESGSCSNARGAWWTDEEELKRVMRLYVTPAMECFGSHRVIFGSSPAVALSHDGTLPPAPLISPQRWFVVAKTVVSELVCGSGEMVEAQAEMDAVFYENASRIWGARVLA</sequence>
<proteinExistence type="predicted"/>
<comment type="caution">
    <text evidence="1">The sequence shown here is derived from an EMBL/GenBank/DDBJ whole genome shotgun (WGS) entry which is preliminary data.</text>
</comment>
<organism evidence="1 2">
    <name type="scientific">Naganishia cerealis</name>
    <dbReference type="NCBI Taxonomy" id="610337"/>
    <lineage>
        <taxon>Eukaryota</taxon>
        <taxon>Fungi</taxon>
        <taxon>Dikarya</taxon>
        <taxon>Basidiomycota</taxon>
        <taxon>Agaricomycotina</taxon>
        <taxon>Tremellomycetes</taxon>
        <taxon>Filobasidiales</taxon>
        <taxon>Filobasidiaceae</taxon>
        <taxon>Naganishia</taxon>
    </lineage>
</organism>
<name>A0ACC2UYB4_9TREE</name>
<evidence type="ECO:0000313" key="2">
    <source>
        <dbReference type="Proteomes" id="UP001241377"/>
    </source>
</evidence>
<reference evidence="1" key="1">
    <citation type="submission" date="2023-04" db="EMBL/GenBank/DDBJ databases">
        <title>Draft Genome sequencing of Naganishia species isolated from polar environments using Oxford Nanopore Technology.</title>
        <authorList>
            <person name="Leo P."/>
            <person name="Venkateswaran K."/>
        </authorList>
    </citation>
    <scope>NUCLEOTIDE SEQUENCE</scope>
    <source>
        <strain evidence="1">MNA-CCFEE 5261</strain>
    </source>
</reference>
<keyword evidence="2" id="KW-1185">Reference proteome</keyword>